<evidence type="ECO:0000256" key="3">
    <source>
        <dbReference type="ARBA" id="ARBA00022475"/>
    </source>
</evidence>
<comment type="caution">
    <text evidence="11">The sequence shown here is derived from an EMBL/GenBank/DDBJ whole genome shotgun (WGS) entry which is preliminary data.</text>
</comment>
<protein>
    <submittedName>
        <fullName evidence="11">Sugar ABC transporter ATP-binding protein</fullName>
    </submittedName>
</protein>
<dbReference type="InterPro" id="IPR003593">
    <property type="entry name" value="AAA+_ATPase"/>
</dbReference>
<dbReference type="PANTHER" id="PTHR43790">
    <property type="entry name" value="CARBOHYDRATE TRANSPORT ATP-BINDING PROTEIN MG119-RELATED"/>
    <property type="match status" value="1"/>
</dbReference>
<dbReference type="InterPro" id="IPR050107">
    <property type="entry name" value="ABC_carbohydrate_import_ATPase"/>
</dbReference>
<dbReference type="GO" id="GO:0005886">
    <property type="term" value="C:plasma membrane"/>
    <property type="evidence" value="ECO:0007669"/>
    <property type="project" value="UniProtKB-SubCell"/>
</dbReference>
<evidence type="ECO:0000256" key="2">
    <source>
        <dbReference type="ARBA" id="ARBA00022448"/>
    </source>
</evidence>
<keyword evidence="8" id="KW-1278">Translocase</keyword>
<dbReference type="InterPro" id="IPR003439">
    <property type="entry name" value="ABC_transporter-like_ATP-bd"/>
</dbReference>
<accession>A0A7C2K2P4</accession>
<dbReference type="PANTHER" id="PTHR43790:SF3">
    <property type="entry name" value="D-ALLOSE IMPORT ATP-BINDING PROTEIN ALSA-RELATED"/>
    <property type="match status" value="1"/>
</dbReference>
<evidence type="ECO:0000256" key="4">
    <source>
        <dbReference type="ARBA" id="ARBA00022597"/>
    </source>
</evidence>
<organism evidence="11">
    <name type="scientific">Schlesneria paludicola</name>
    <dbReference type="NCBI Taxonomy" id="360056"/>
    <lineage>
        <taxon>Bacteria</taxon>
        <taxon>Pseudomonadati</taxon>
        <taxon>Planctomycetota</taxon>
        <taxon>Planctomycetia</taxon>
        <taxon>Planctomycetales</taxon>
        <taxon>Planctomycetaceae</taxon>
        <taxon>Schlesneria</taxon>
    </lineage>
</organism>
<dbReference type="EMBL" id="DSOK01000453">
    <property type="protein sequence ID" value="HEN17058.1"/>
    <property type="molecule type" value="Genomic_DNA"/>
</dbReference>
<evidence type="ECO:0000256" key="5">
    <source>
        <dbReference type="ARBA" id="ARBA00022737"/>
    </source>
</evidence>
<dbReference type="InterPro" id="IPR017871">
    <property type="entry name" value="ABC_transporter-like_CS"/>
</dbReference>
<keyword evidence="3" id="KW-1003">Cell membrane</keyword>
<sequence>MTTAAAAPAESQDLRLECRGINVRFGGVAALEAVDFDVRSGEIHGLVGCNGAGKSTLMKVLAGNVPHYTGEIRLRGQPVRLETPRQALDRGIAMVYQELSGIGSLSVAENLFLGRQPLTSWGAIDWRTMRRQARTSLRELDIAVDVRRRLDTYPLVIRQMVEIARGLHSGARILILDEPTSALSLPETRRLFELMRTLKARGIAMVFISHFLEDVLAVCDRVTVLRDGKLVATHRCRDVTRHQLLEEMVGRQSDAVGQDAVEAVLPAESKQPVRLRIDGFTRQGLFDDVSFKVRAEECLGLYGFVGAGHQELVQAIGGAMALDAGETRLDNRPVRIRRVSDAVDLGLVLVAADRSRTVNRRAPIAHNVTVAHLRSAVGRWLTRRREAAVCRPLLERVGCRPPDPWKPAGLLSGGNQQKVVLAKWLLGPIRALLLEEPTRGMDVHAKAEVMRLVREQQAAGAAIVLASTEPEFLLTYCDRILVMSRGRVTREFATGKVTKQDLMHSAEEELIAI</sequence>
<dbReference type="CDD" id="cd03215">
    <property type="entry name" value="ABC_Carb_Monos_II"/>
    <property type="match status" value="1"/>
</dbReference>
<dbReference type="FunFam" id="3.40.50.300:FF:000127">
    <property type="entry name" value="Ribose import ATP-binding protein RbsA"/>
    <property type="match status" value="1"/>
</dbReference>
<name>A0A7C2K2P4_9PLAN</name>
<reference evidence="11" key="1">
    <citation type="journal article" date="2020" name="mSystems">
        <title>Genome- and Community-Level Interaction Insights into Carbon Utilization and Element Cycling Functions of Hydrothermarchaeota in Hydrothermal Sediment.</title>
        <authorList>
            <person name="Zhou Z."/>
            <person name="Liu Y."/>
            <person name="Xu W."/>
            <person name="Pan J."/>
            <person name="Luo Z.H."/>
            <person name="Li M."/>
        </authorList>
    </citation>
    <scope>NUCLEOTIDE SEQUENCE [LARGE SCALE GENOMIC DNA]</scope>
    <source>
        <strain evidence="11">SpSt-339</strain>
    </source>
</reference>
<keyword evidence="5" id="KW-0677">Repeat</keyword>
<gene>
    <name evidence="11" type="ORF">ENQ76_16490</name>
</gene>
<keyword evidence="2" id="KW-0813">Transport</keyword>
<dbReference type="InterPro" id="IPR027417">
    <property type="entry name" value="P-loop_NTPase"/>
</dbReference>
<dbReference type="PROSITE" id="PS50893">
    <property type="entry name" value="ABC_TRANSPORTER_2"/>
    <property type="match status" value="2"/>
</dbReference>
<dbReference type="GO" id="GO:0016887">
    <property type="term" value="F:ATP hydrolysis activity"/>
    <property type="evidence" value="ECO:0007669"/>
    <property type="project" value="InterPro"/>
</dbReference>
<feature type="domain" description="ABC transporter" evidence="10">
    <location>
        <begin position="16"/>
        <end position="252"/>
    </location>
</feature>
<keyword evidence="6" id="KW-0547">Nucleotide-binding</keyword>
<evidence type="ECO:0000256" key="9">
    <source>
        <dbReference type="ARBA" id="ARBA00023136"/>
    </source>
</evidence>
<feature type="domain" description="ABC transporter" evidence="10">
    <location>
        <begin position="267"/>
        <end position="510"/>
    </location>
</feature>
<evidence type="ECO:0000256" key="8">
    <source>
        <dbReference type="ARBA" id="ARBA00022967"/>
    </source>
</evidence>
<dbReference type="AlphaFoldDB" id="A0A7C2K2P4"/>
<proteinExistence type="predicted"/>
<evidence type="ECO:0000256" key="6">
    <source>
        <dbReference type="ARBA" id="ARBA00022741"/>
    </source>
</evidence>
<evidence type="ECO:0000256" key="1">
    <source>
        <dbReference type="ARBA" id="ARBA00004202"/>
    </source>
</evidence>
<dbReference type="SMART" id="SM00382">
    <property type="entry name" value="AAA"/>
    <property type="match status" value="2"/>
</dbReference>
<dbReference type="Gene3D" id="3.40.50.300">
    <property type="entry name" value="P-loop containing nucleotide triphosphate hydrolases"/>
    <property type="match status" value="2"/>
</dbReference>
<keyword evidence="4" id="KW-0762">Sugar transport</keyword>
<comment type="subcellular location">
    <subcellularLocation>
        <location evidence="1">Cell membrane</location>
        <topology evidence="1">Peripheral membrane protein</topology>
    </subcellularLocation>
</comment>
<evidence type="ECO:0000259" key="10">
    <source>
        <dbReference type="PROSITE" id="PS50893"/>
    </source>
</evidence>
<evidence type="ECO:0000256" key="7">
    <source>
        <dbReference type="ARBA" id="ARBA00022840"/>
    </source>
</evidence>
<evidence type="ECO:0000313" key="11">
    <source>
        <dbReference type="EMBL" id="HEN17058.1"/>
    </source>
</evidence>
<dbReference type="CDD" id="cd03216">
    <property type="entry name" value="ABC_Carb_Monos_I"/>
    <property type="match status" value="1"/>
</dbReference>
<keyword evidence="9" id="KW-0472">Membrane</keyword>
<dbReference type="Pfam" id="PF00005">
    <property type="entry name" value="ABC_tran"/>
    <property type="match status" value="2"/>
</dbReference>
<dbReference type="SUPFAM" id="SSF52540">
    <property type="entry name" value="P-loop containing nucleoside triphosphate hydrolases"/>
    <property type="match status" value="2"/>
</dbReference>
<dbReference type="PROSITE" id="PS00211">
    <property type="entry name" value="ABC_TRANSPORTER_1"/>
    <property type="match status" value="1"/>
</dbReference>
<dbReference type="GO" id="GO:0005524">
    <property type="term" value="F:ATP binding"/>
    <property type="evidence" value="ECO:0007669"/>
    <property type="project" value="UniProtKB-KW"/>
</dbReference>
<keyword evidence="7 11" id="KW-0067">ATP-binding</keyword>